<accession>A0ABN9YD30</accession>
<evidence type="ECO:0000313" key="3">
    <source>
        <dbReference type="Proteomes" id="UP001189429"/>
    </source>
</evidence>
<dbReference type="Proteomes" id="UP001189429">
    <property type="component" value="Unassembled WGS sequence"/>
</dbReference>
<organism evidence="2 3">
    <name type="scientific">Prorocentrum cordatum</name>
    <dbReference type="NCBI Taxonomy" id="2364126"/>
    <lineage>
        <taxon>Eukaryota</taxon>
        <taxon>Sar</taxon>
        <taxon>Alveolata</taxon>
        <taxon>Dinophyceae</taxon>
        <taxon>Prorocentrales</taxon>
        <taxon>Prorocentraceae</taxon>
        <taxon>Prorocentrum</taxon>
    </lineage>
</organism>
<keyword evidence="3" id="KW-1185">Reference proteome</keyword>
<proteinExistence type="predicted"/>
<evidence type="ECO:0000313" key="2">
    <source>
        <dbReference type="EMBL" id="CAK0910697.1"/>
    </source>
</evidence>
<feature type="compositionally biased region" description="Basic and acidic residues" evidence="1">
    <location>
        <begin position="91"/>
        <end position="110"/>
    </location>
</feature>
<evidence type="ECO:0000256" key="1">
    <source>
        <dbReference type="SAM" id="MobiDB-lite"/>
    </source>
</evidence>
<sequence length="110" mass="11966">MMLELGQPPPPLPQLGRLLAVRTNGWREGRAAGPATAGPLPREASRAPWPASRKAFSRRPQAFREQGPTGPAFLQACHDTFSEPQAVQPAKAERLAHEADVRTEHGLSQK</sequence>
<feature type="region of interest" description="Disordered" evidence="1">
    <location>
        <begin position="26"/>
        <end position="110"/>
    </location>
</feature>
<name>A0ABN9YD30_9DINO</name>
<dbReference type="EMBL" id="CAUYUJ010022448">
    <property type="protein sequence ID" value="CAK0910697.1"/>
    <property type="molecule type" value="Genomic_DNA"/>
</dbReference>
<gene>
    <name evidence="2" type="ORF">PCOR1329_LOCUS84811</name>
</gene>
<reference evidence="2" key="1">
    <citation type="submission" date="2023-10" db="EMBL/GenBank/DDBJ databases">
        <authorList>
            <person name="Chen Y."/>
            <person name="Shah S."/>
            <person name="Dougan E. K."/>
            <person name="Thang M."/>
            <person name="Chan C."/>
        </authorList>
    </citation>
    <scope>NUCLEOTIDE SEQUENCE [LARGE SCALE GENOMIC DNA]</scope>
</reference>
<protein>
    <submittedName>
        <fullName evidence="2">Uncharacterized protein</fullName>
    </submittedName>
</protein>
<comment type="caution">
    <text evidence="2">The sequence shown here is derived from an EMBL/GenBank/DDBJ whole genome shotgun (WGS) entry which is preliminary data.</text>
</comment>